<dbReference type="EMBL" id="PSNW01000003">
    <property type="protein sequence ID" value="PPE74394.1"/>
    <property type="molecule type" value="Genomic_DNA"/>
</dbReference>
<evidence type="ECO:0000259" key="5">
    <source>
        <dbReference type="Pfam" id="PF07992"/>
    </source>
</evidence>
<reference evidence="7 8" key="1">
    <citation type="submission" date="2018-02" db="EMBL/GenBank/DDBJ databases">
        <title>Genome sequencing of Solimonas sp. HR-BB.</title>
        <authorList>
            <person name="Lee Y."/>
            <person name="Jeon C.O."/>
        </authorList>
    </citation>
    <scope>NUCLEOTIDE SEQUENCE [LARGE SCALE GENOMIC DNA]</scope>
    <source>
        <strain evidence="7 8">HR-BB</strain>
    </source>
</reference>
<sequence length="405" mass="43485">MATTIIVGAGQAGGDLATALRQTGYTGRIVLIGDEAAVPYRRPPLSKAFLSGEIGEEALYIKSREAYAKHGIELLTGVRVESIDRAAHTVALSDGQTLAYDKLALTTGGHARRLPLPGAERPNVHYVRTIEDIARLREQFKEGKRLVIVGGGYIGLEVAAVGIKKGLQVTLVEAMPRLLARVTGPELSQYYDQVHRRHGVDIRLGAGVRELEYSDQRVEAVILQDGSRVPADLLIVGIGLIPNTGLAEKAGLAVDNGVLVDVYAQTSDPDIVAAGDCTNHDNGFLGRRTRLESVPNASEQARVAAASICGQRVPHASVPWFWSDQYNLKLQMVGLSQGYDQVIVRGSMAADSFVAFYLQQGVVIAVDSVNRAPDFMVGKKMVAARLRADPAVLADESVMLKSLVT</sequence>
<protein>
    <submittedName>
        <fullName evidence="7">Pyridine nucleotide-disulfide oxidoreductase</fullName>
    </submittedName>
</protein>
<proteinExistence type="predicted"/>
<dbReference type="Pfam" id="PF07992">
    <property type="entry name" value="Pyr_redox_2"/>
    <property type="match status" value="1"/>
</dbReference>
<gene>
    <name evidence="7" type="ORF">C3942_06410</name>
</gene>
<dbReference type="SUPFAM" id="SSF55424">
    <property type="entry name" value="FAD/NAD-linked reductases, dimerisation (C-terminal) domain"/>
    <property type="match status" value="1"/>
</dbReference>
<dbReference type="PANTHER" id="PTHR43557">
    <property type="entry name" value="APOPTOSIS-INDUCING FACTOR 1"/>
    <property type="match status" value="1"/>
</dbReference>
<comment type="cofactor">
    <cofactor evidence="1">
        <name>FAD</name>
        <dbReference type="ChEBI" id="CHEBI:57692"/>
    </cofactor>
</comment>
<name>A0A2S5THD7_9GAMM</name>
<dbReference type="Gene3D" id="3.50.50.60">
    <property type="entry name" value="FAD/NAD(P)-binding domain"/>
    <property type="match status" value="2"/>
</dbReference>
<evidence type="ECO:0000313" key="7">
    <source>
        <dbReference type="EMBL" id="PPE74394.1"/>
    </source>
</evidence>
<dbReference type="PRINTS" id="PR00411">
    <property type="entry name" value="PNDRDTASEI"/>
</dbReference>
<evidence type="ECO:0000256" key="2">
    <source>
        <dbReference type="ARBA" id="ARBA00022630"/>
    </source>
</evidence>
<dbReference type="AlphaFoldDB" id="A0A2S5THD7"/>
<dbReference type="InterPro" id="IPR050446">
    <property type="entry name" value="FAD-oxidoreductase/Apoptosis"/>
</dbReference>
<dbReference type="InterPro" id="IPR016156">
    <property type="entry name" value="FAD/NAD-linked_Rdtase_dimer_sf"/>
</dbReference>
<feature type="domain" description="Reductase C-terminal" evidence="6">
    <location>
        <begin position="320"/>
        <end position="403"/>
    </location>
</feature>
<dbReference type="RefSeq" id="WP_104229552.1">
    <property type="nucleotide sequence ID" value="NZ_PSNW01000003.1"/>
</dbReference>
<dbReference type="InterPro" id="IPR023753">
    <property type="entry name" value="FAD/NAD-binding_dom"/>
</dbReference>
<dbReference type="Proteomes" id="UP000238220">
    <property type="component" value="Unassembled WGS sequence"/>
</dbReference>
<dbReference type="InterPro" id="IPR036188">
    <property type="entry name" value="FAD/NAD-bd_sf"/>
</dbReference>
<dbReference type="GO" id="GO:0005737">
    <property type="term" value="C:cytoplasm"/>
    <property type="evidence" value="ECO:0007669"/>
    <property type="project" value="TreeGrafter"/>
</dbReference>
<evidence type="ECO:0000256" key="4">
    <source>
        <dbReference type="ARBA" id="ARBA00023002"/>
    </source>
</evidence>
<organism evidence="7 8">
    <name type="scientific">Solimonas fluminis</name>
    <dbReference type="NCBI Taxonomy" id="2086571"/>
    <lineage>
        <taxon>Bacteria</taxon>
        <taxon>Pseudomonadati</taxon>
        <taxon>Pseudomonadota</taxon>
        <taxon>Gammaproteobacteria</taxon>
        <taxon>Nevskiales</taxon>
        <taxon>Nevskiaceae</taxon>
        <taxon>Solimonas</taxon>
    </lineage>
</organism>
<keyword evidence="8" id="KW-1185">Reference proteome</keyword>
<dbReference type="PRINTS" id="PR00368">
    <property type="entry name" value="FADPNR"/>
</dbReference>
<dbReference type="GO" id="GO:0016651">
    <property type="term" value="F:oxidoreductase activity, acting on NAD(P)H"/>
    <property type="evidence" value="ECO:0007669"/>
    <property type="project" value="TreeGrafter"/>
</dbReference>
<keyword evidence="2" id="KW-0285">Flavoprotein</keyword>
<comment type="caution">
    <text evidence="7">The sequence shown here is derived from an EMBL/GenBank/DDBJ whole genome shotgun (WGS) entry which is preliminary data.</text>
</comment>
<dbReference type="SUPFAM" id="SSF51905">
    <property type="entry name" value="FAD/NAD(P)-binding domain"/>
    <property type="match status" value="2"/>
</dbReference>
<dbReference type="OrthoDB" id="9800607at2"/>
<dbReference type="PANTHER" id="PTHR43557:SF2">
    <property type="entry name" value="RIESKE DOMAIN-CONTAINING PROTEIN-RELATED"/>
    <property type="match status" value="1"/>
</dbReference>
<evidence type="ECO:0000256" key="3">
    <source>
        <dbReference type="ARBA" id="ARBA00022827"/>
    </source>
</evidence>
<dbReference type="InterPro" id="IPR028202">
    <property type="entry name" value="Reductase_C"/>
</dbReference>
<dbReference type="Pfam" id="PF14759">
    <property type="entry name" value="Reductase_C"/>
    <property type="match status" value="1"/>
</dbReference>
<keyword evidence="4" id="KW-0560">Oxidoreductase</keyword>
<accession>A0A2S5THD7</accession>
<keyword evidence="3" id="KW-0274">FAD</keyword>
<evidence type="ECO:0000256" key="1">
    <source>
        <dbReference type="ARBA" id="ARBA00001974"/>
    </source>
</evidence>
<evidence type="ECO:0000313" key="8">
    <source>
        <dbReference type="Proteomes" id="UP000238220"/>
    </source>
</evidence>
<dbReference type="Gene3D" id="3.30.390.30">
    <property type="match status" value="1"/>
</dbReference>
<evidence type="ECO:0000259" key="6">
    <source>
        <dbReference type="Pfam" id="PF14759"/>
    </source>
</evidence>
<feature type="domain" description="FAD/NAD(P)-binding" evidence="5">
    <location>
        <begin position="4"/>
        <end position="301"/>
    </location>
</feature>